<organism evidence="4 5">
    <name type="scientific">Candida boidinii</name>
    <name type="common">Yeast</name>
    <dbReference type="NCBI Taxonomy" id="5477"/>
    <lineage>
        <taxon>Eukaryota</taxon>
        <taxon>Fungi</taxon>
        <taxon>Dikarya</taxon>
        <taxon>Ascomycota</taxon>
        <taxon>Saccharomycotina</taxon>
        <taxon>Pichiomycetes</taxon>
        <taxon>Pichiales</taxon>
        <taxon>Pichiaceae</taxon>
        <taxon>Ogataea</taxon>
        <taxon>Ogataea/Candida clade</taxon>
    </lineage>
</organism>
<reference evidence="4" key="1">
    <citation type="submission" date="2023-04" db="EMBL/GenBank/DDBJ databases">
        <title>Candida boidinii NBRC 10035.</title>
        <authorList>
            <person name="Ichikawa N."/>
            <person name="Sato H."/>
            <person name="Tonouchi N."/>
        </authorList>
    </citation>
    <scope>NUCLEOTIDE SEQUENCE</scope>
    <source>
        <strain evidence="4">NBRC 10035</strain>
    </source>
</reference>
<dbReference type="InterPro" id="IPR019775">
    <property type="entry name" value="WD40_repeat_CS"/>
</dbReference>
<dbReference type="InterPro" id="IPR001680">
    <property type="entry name" value="WD40_rpt"/>
</dbReference>
<dbReference type="InterPro" id="IPR042238">
    <property type="entry name" value="Rad28/ERCC8/Ckn1/ATCSA-1"/>
</dbReference>
<dbReference type="InterPro" id="IPR036322">
    <property type="entry name" value="WD40_repeat_dom_sf"/>
</dbReference>
<sequence>MHPLIFQTIIKDSASNPNDLIKLYNESNYASLSCQSSSPSSFGLKDLRFPTESHSASVNSLDIEYQSNRFLLSGGSESSIKIWDLDEPTDNYNDELKRFEYKPIAVVPPKSVHKYGITKVKWWSVDNEMFLSSSYDHSLTFFSTEKLEPVHSFNLESRISDFDIQPNGNNSLVACCCDGGYGGVTLVDLRILSKSHILGGGSGGSGASGGSHSYADYYGGRGGNFGNRTYNSTTSTSSSSSSSIKESGIGSTLCCSFSSNDPNLLVTGTYSGCCYGFDIRKSNSCVFTLNSNLTISNFKKKSGKYLTSSTPTFSTSSLLSDPSDSYSTLYKNSTIHSGGVNSVLFNDNGTELITLGLDERIQVWDLTTSTTPLNKLTNFGPLIRNKNKTVKQICLSPSCETELQYLCFPSDNGELLMFRLIDGKLVSRISDASNSLNADDNLNCVVYQGGSSIKYYTGDTGGSIKIWGPKNNNWREEMELKGLETEDFNGDEEDVDFLELFDNGIDYSNNKATGSEPDIKKEKHKNILDRIQNEIDANEIRRRNGMT</sequence>
<dbReference type="GO" id="GO:0006283">
    <property type="term" value="P:transcription-coupled nucleotide-excision repair"/>
    <property type="evidence" value="ECO:0007669"/>
    <property type="project" value="InterPro"/>
</dbReference>
<dbReference type="SUPFAM" id="SSF50978">
    <property type="entry name" value="WD40 repeat-like"/>
    <property type="match status" value="1"/>
</dbReference>
<feature type="repeat" description="WD" evidence="3">
    <location>
        <begin position="51"/>
        <end position="93"/>
    </location>
</feature>
<dbReference type="Pfam" id="PF00400">
    <property type="entry name" value="WD40"/>
    <property type="match status" value="2"/>
</dbReference>
<dbReference type="EMBL" id="BSXN01000032">
    <property type="protein sequence ID" value="GME66747.1"/>
    <property type="molecule type" value="Genomic_DNA"/>
</dbReference>
<dbReference type="GO" id="GO:0043161">
    <property type="term" value="P:proteasome-mediated ubiquitin-dependent protein catabolic process"/>
    <property type="evidence" value="ECO:0007669"/>
    <property type="project" value="TreeGrafter"/>
</dbReference>
<dbReference type="GO" id="GO:0000209">
    <property type="term" value="P:protein polyubiquitination"/>
    <property type="evidence" value="ECO:0007669"/>
    <property type="project" value="TreeGrafter"/>
</dbReference>
<dbReference type="Proteomes" id="UP001165120">
    <property type="component" value="Unassembled WGS sequence"/>
</dbReference>
<dbReference type="GO" id="GO:0031464">
    <property type="term" value="C:Cul4A-RING E3 ubiquitin ligase complex"/>
    <property type="evidence" value="ECO:0007669"/>
    <property type="project" value="TreeGrafter"/>
</dbReference>
<dbReference type="PANTHER" id="PTHR46202:SF1">
    <property type="entry name" value="DNA EXCISION REPAIR PROTEIN ERCC-8"/>
    <property type="match status" value="1"/>
</dbReference>
<dbReference type="Gene3D" id="2.130.10.10">
    <property type="entry name" value="YVTN repeat-like/Quinoprotein amine dehydrogenase"/>
    <property type="match status" value="2"/>
</dbReference>
<proteinExistence type="predicted"/>
<evidence type="ECO:0000256" key="2">
    <source>
        <dbReference type="ARBA" id="ARBA00022737"/>
    </source>
</evidence>
<dbReference type="AlphaFoldDB" id="A0A9W6STP8"/>
<keyword evidence="2" id="KW-0677">Repeat</keyword>
<dbReference type="GO" id="GO:0000109">
    <property type="term" value="C:nucleotide-excision repair complex"/>
    <property type="evidence" value="ECO:0007669"/>
    <property type="project" value="TreeGrafter"/>
</dbReference>
<dbReference type="PROSITE" id="PS50082">
    <property type="entry name" value="WD_REPEATS_2"/>
    <property type="match status" value="2"/>
</dbReference>
<evidence type="ECO:0000256" key="1">
    <source>
        <dbReference type="ARBA" id="ARBA00022574"/>
    </source>
</evidence>
<feature type="repeat" description="WD" evidence="3">
    <location>
        <begin position="333"/>
        <end position="374"/>
    </location>
</feature>
<keyword evidence="5" id="KW-1185">Reference proteome</keyword>
<evidence type="ECO:0000313" key="4">
    <source>
        <dbReference type="EMBL" id="GME66747.1"/>
    </source>
</evidence>
<evidence type="ECO:0000313" key="5">
    <source>
        <dbReference type="Proteomes" id="UP001165120"/>
    </source>
</evidence>
<dbReference type="PROSITE" id="PS00678">
    <property type="entry name" value="WD_REPEATS_1"/>
    <property type="match status" value="1"/>
</dbReference>
<accession>A0A9W6STP8</accession>
<name>A0A9W6STP8_CANBO</name>
<dbReference type="SMART" id="SM00320">
    <property type="entry name" value="WD40"/>
    <property type="match status" value="6"/>
</dbReference>
<gene>
    <name evidence="4" type="ORF">Cboi02_000019300</name>
</gene>
<protein>
    <submittedName>
        <fullName evidence="4">Unnamed protein product</fullName>
    </submittedName>
</protein>
<comment type="caution">
    <text evidence="4">The sequence shown here is derived from an EMBL/GenBank/DDBJ whole genome shotgun (WGS) entry which is preliminary data.</text>
</comment>
<dbReference type="PANTHER" id="PTHR46202">
    <property type="entry name" value="DNA EXCISION REPAIR PROTEIN ERCC-8"/>
    <property type="match status" value="1"/>
</dbReference>
<dbReference type="PROSITE" id="PS50294">
    <property type="entry name" value="WD_REPEATS_REGION"/>
    <property type="match status" value="2"/>
</dbReference>
<dbReference type="InterPro" id="IPR015943">
    <property type="entry name" value="WD40/YVTN_repeat-like_dom_sf"/>
</dbReference>
<keyword evidence="1 3" id="KW-0853">WD repeat</keyword>
<evidence type="ECO:0000256" key="3">
    <source>
        <dbReference type="PROSITE-ProRule" id="PRU00221"/>
    </source>
</evidence>